<name>A0A2L0RSR3_9PSED</name>
<sequence>MGLFIGKSLNVSVNSSFGGGNCAKPKPPADDCNDKCKPKPDCHGGGGSIKFGVSVMPLGAVIFGGLAGKLF</sequence>
<dbReference type="AlphaFoldDB" id="A0A2L0RSR3"/>
<evidence type="ECO:0000313" key="2">
    <source>
        <dbReference type="Proteomes" id="UP000239888"/>
    </source>
</evidence>
<organism evidence="1 2">
    <name type="scientific">Pseudomonas orientalis</name>
    <dbReference type="NCBI Taxonomy" id="76758"/>
    <lineage>
        <taxon>Bacteria</taxon>
        <taxon>Pseudomonadati</taxon>
        <taxon>Pseudomonadota</taxon>
        <taxon>Gammaproteobacteria</taxon>
        <taxon>Pseudomonadales</taxon>
        <taxon>Pseudomonadaceae</taxon>
        <taxon>Pseudomonas</taxon>
    </lineage>
</organism>
<dbReference type="RefSeq" id="WP_104501925.1">
    <property type="nucleotide sequence ID" value="NZ_CP018049.1"/>
</dbReference>
<protein>
    <submittedName>
        <fullName evidence="1">Uncharacterized protein</fullName>
    </submittedName>
</protein>
<dbReference type="KEGG" id="poi:BOP93_05990"/>
<accession>A0A2L0RSR3</accession>
<proteinExistence type="predicted"/>
<reference evidence="1 2" key="1">
    <citation type="journal article" date="2018" name="Front. Microbiol.">
        <title>Pseudomonas orientalis F9: A Potent Antagonist against Phytopathogens with Phytotoxic Effect in the Apple Flower.</title>
        <authorList>
            <person name="Zengerer V."/>
            <person name="Schmid M."/>
            <person name="Bieri M."/>
            <person name="Muller D.C."/>
            <person name="Remus-Emsermann M.N.P."/>
            <person name="Ahrens C.H."/>
            <person name="Pelludat C."/>
        </authorList>
    </citation>
    <scope>NUCLEOTIDE SEQUENCE [LARGE SCALE GENOMIC DNA]</scope>
    <source>
        <strain evidence="1 2">F9</strain>
    </source>
</reference>
<dbReference type="EMBL" id="CP018049">
    <property type="protein sequence ID" value="AUZ45155.1"/>
    <property type="molecule type" value="Genomic_DNA"/>
</dbReference>
<dbReference type="Proteomes" id="UP000239888">
    <property type="component" value="Chromosome"/>
</dbReference>
<gene>
    <name evidence="1" type="ORF">BOP93_05990</name>
</gene>
<evidence type="ECO:0000313" key="1">
    <source>
        <dbReference type="EMBL" id="AUZ45155.1"/>
    </source>
</evidence>